<dbReference type="AlphaFoldDB" id="E3EH39"/>
<dbReference type="EMBL" id="CP002213">
    <property type="protein sequence ID" value="ADO55599.1"/>
    <property type="molecule type" value="Genomic_DNA"/>
</dbReference>
<organism evidence="1 2">
    <name type="scientific">Paenibacillus polymyxa (strain SC2)</name>
    <name type="common">Bacillus polymyxa</name>
    <dbReference type="NCBI Taxonomy" id="886882"/>
    <lineage>
        <taxon>Bacteria</taxon>
        <taxon>Bacillati</taxon>
        <taxon>Bacillota</taxon>
        <taxon>Bacilli</taxon>
        <taxon>Bacillales</taxon>
        <taxon>Paenibacillaceae</taxon>
        <taxon>Paenibacillus</taxon>
    </lineage>
</organism>
<dbReference type="KEGG" id="ppm:PPSC2_07735"/>
<evidence type="ECO:0000313" key="2">
    <source>
        <dbReference type="Proteomes" id="UP000006868"/>
    </source>
</evidence>
<gene>
    <name evidence="1" type="ORF">PPSC2_07735</name>
</gene>
<accession>E3EH39</accession>
<proteinExistence type="predicted"/>
<reference evidence="1 2" key="1">
    <citation type="journal article" date="2011" name="J. Bacteriol.">
        <title>Complete genome sequence of Paenibacillus polymyxa SC2, a strain of plant growth-promoting Rhizobacterium with broad-spectrum antimicrobial activity.</title>
        <authorList>
            <person name="Ma M."/>
            <person name="Wang C."/>
            <person name="Ding Y."/>
            <person name="Li L."/>
            <person name="Shen D."/>
            <person name="Jiang X."/>
            <person name="Guan D."/>
            <person name="Cao F."/>
            <person name="Chen H."/>
            <person name="Feng R."/>
            <person name="Wang X."/>
            <person name="Ge Y."/>
            <person name="Yao L."/>
            <person name="Bing X."/>
            <person name="Yang X."/>
            <person name="Li J."/>
            <person name="Du B."/>
        </authorList>
    </citation>
    <scope>NUCLEOTIDE SEQUENCE [LARGE SCALE GENOMIC DNA]</scope>
    <source>
        <strain evidence="1 2">SC2</strain>
    </source>
</reference>
<dbReference type="RefSeq" id="WP_013370226.1">
    <property type="nucleotide sequence ID" value="NC_014622.2"/>
</dbReference>
<dbReference type="HOGENOM" id="CLU_185255_0_0_9"/>
<protein>
    <submittedName>
        <fullName evidence="1">Uncharacterized protein</fullName>
    </submittedName>
</protein>
<evidence type="ECO:0000313" key="1">
    <source>
        <dbReference type="EMBL" id="ADO55599.1"/>
    </source>
</evidence>
<name>E3EH39_PAEPS</name>
<sequence length="94" mass="10950">MNNNLHKSLYEKFIKEHNGAAMLVVYMFQVVSRYEEKRFDPLVDVIDKNKPVNSPELNLLDSSIAESFKLAVKHALVDLEIEKKQKEIEELQSM</sequence>
<dbReference type="Proteomes" id="UP000006868">
    <property type="component" value="Chromosome"/>
</dbReference>
<dbReference type="PATRIC" id="fig|886882.15.peg.1604"/>